<dbReference type="Gene3D" id="3.20.20.80">
    <property type="entry name" value="Glycosidases"/>
    <property type="match status" value="1"/>
</dbReference>
<dbReference type="PANTHER" id="PTHR10353">
    <property type="entry name" value="GLYCOSYL HYDROLASE"/>
    <property type="match status" value="1"/>
</dbReference>
<keyword evidence="8" id="KW-0624">Polysaccharide degradation</keyword>
<dbReference type="SUPFAM" id="SSF51445">
    <property type="entry name" value="(Trans)glycosidases"/>
    <property type="match status" value="1"/>
</dbReference>
<feature type="binding site" evidence="10">
    <location>
        <position position="291"/>
    </location>
    <ligand>
        <name>substrate</name>
    </ligand>
</feature>
<evidence type="ECO:0000256" key="10">
    <source>
        <dbReference type="PIRSR" id="PIRSR617736-2"/>
    </source>
</evidence>
<dbReference type="PROSITE" id="PS00572">
    <property type="entry name" value="GLYCOSYL_HYDROL_F1_1"/>
    <property type="match status" value="1"/>
</dbReference>
<evidence type="ECO:0000256" key="11">
    <source>
        <dbReference type="PROSITE-ProRule" id="PRU10055"/>
    </source>
</evidence>
<keyword evidence="7 12" id="KW-0326">Glycosidase</keyword>
<dbReference type="InterPro" id="IPR018120">
    <property type="entry name" value="Glyco_hydro_1_AS"/>
</dbReference>
<keyword evidence="14" id="KW-1185">Reference proteome</keyword>
<dbReference type="GO" id="GO:0008422">
    <property type="term" value="F:beta-glucosidase activity"/>
    <property type="evidence" value="ECO:0007669"/>
    <property type="project" value="UniProtKB-EC"/>
</dbReference>
<evidence type="ECO:0000256" key="8">
    <source>
        <dbReference type="ARBA" id="ARBA00023326"/>
    </source>
</evidence>
<dbReference type="RefSeq" id="WP_163678964.1">
    <property type="nucleotide sequence ID" value="NZ_JAAIYP010000037.1"/>
</dbReference>
<feature type="binding site" evidence="10">
    <location>
        <position position="121"/>
    </location>
    <ligand>
        <name>substrate</name>
    </ligand>
</feature>
<feature type="binding site" evidence="10">
    <location>
        <position position="165"/>
    </location>
    <ligand>
        <name>substrate</name>
    </ligand>
</feature>
<gene>
    <name evidence="13" type="ORF">G4223_10505</name>
</gene>
<feature type="binding site" evidence="10">
    <location>
        <position position="20"/>
    </location>
    <ligand>
        <name>substrate</name>
    </ligand>
</feature>
<protein>
    <recommendedName>
        <fullName evidence="3 12">Beta-glucosidase</fullName>
        <ecNumber evidence="3 12">3.2.1.21</ecNumber>
    </recommendedName>
</protein>
<dbReference type="InterPro" id="IPR001360">
    <property type="entry name" value="Glyco_hydro_1"/>
</dbReference>
<dbReference type="InterPro" id="IPR017736">
    <property type="entry name" value="Glyco_hydro_1_beta-glucosidase"/>
</dbReference>
<dbReference type="PANTHER" id="PTHR10353:SF36">
    <property type="entry name" value="LP05116P"/>
    <property type="match status" value="1"/>
</dbReference>
<feature type="binding site" evidence="10">
    <location>
        <begin position="404"/>
        <end position="405"/>
    </location>
    <ligand>
        <name>substrate</name>
    </ligand>
</feature>
<dbReference type="FunFam" id="3.20.20.80:FF:000004">
    <property type="entry name" value="Beta-glucosidase 6-phospho-beta-glucosidase"/>
    <property type="match status" value="1"/>
</dbReference>
<evidence type="ECO:0000313" key="13">
    <source>
        <dbReference type="EMBL" id="NFV80539.1"/>
    </source>
</evidence>
<dbReference type="GO" id="GO:0005829">
    <property type="term" value="C:cytosol"/>
    <property type="evidence" value="ECO:0007669"/>
    <property type="project" value="TreeGrafter"/>
</dbReference>
<evidence type="ECO:0000256" key="7">
    <source>
        <dbReference type="ARBA" id="ARBA00023295"/>
    </source>
</evidence>
<dbReference type="AlphaFoldDB" id="A0A7C9QUP3"/>
<feature type="binding site" evidence="10">
    <location>
        <position position="397"/>
    </location>
    <ligand>
        <name>substrate</name>
    </ligand>
</feature>
<keyword evidence="5" id="KW-0136">Cellulose degradation</keyword>
<evidence type="ECO:0000256" key="2">
    <source>
        <dbReference type="ARBA" id="ARBA00010838"/>
    </source>
</evidence>
<dbReference type="PROSITE" id="PS00653">
    <property type="entry name" value="GLYCOSYL_HYDROL_F1_2"/>
    <property type="match status" value="1"/>
</dbReference>
<organism evidence="13 14">
    <name type="scientific">Magnetospirillum aberrantis SpK</name>
    <dbReference type="NCBI Taxonomy" id="908842"/>
    <lineage>
        <taxon>Bacteria</taxon>
        <taxon>Pseudomonadati</taxon>
        <taxon>Pseudomonadota</taxon>
        <taxon>Alphaproteobacteria</taxon>
        <taxon>Rhodospirillales</taxon>
        <taxon>Rhodospirillaceae</taxon>
        <taxon>Magnetospirillum</taxon>
    </lineage>
</organism>
<accession>A0A7C9QUP3</accession>
<evidence type="ECO:0000256" key="12">
    <source>
        <dbReference type="RuleBase" id="RU361175"/>
    </source>
</evidence>
<reference evidence="13 14" key="1">
    <citation type="submission" date="2020-02" db="EMBL/GenBank/DDBJ databases">
        <authorList>
            <person name="Dziuba M."/>
            <person name="Kuznetsov B."/>
            <person name="Mardanov A."/>
            <person name="Ravin N."/>
            <person name="Grouzdev D."/>
        </authorList>
    </citation>
    <scope>NUCLEOTIDE SEQUENCE [LARGE SCALE GENOMIC DNA]</scope>
    <source>
        <strain evidence="13 14">SpK</strain>
    </source>
</reference>
<evidence type="ECO:0000256" key="4">
    <source>
        <dbReference type="ARBA" id="ARBA00022801"/>
    </source>
</evidence>
<evidence type="ECO:0000256" key="3">
    <source>
        <dbReference type="ARBA" id="ARBA00012744"/>
    </source>
</evidence>
<keyword evidence="6" id="KW-0119">Carbohydrate metabolism</keyword>
<evidence type="ECO:0000256" key="9">
    <source>
        <dbReference type="PIRSR" id="PIRSR617736-1"/>
    </source>
</evidence>
<dbReference type="PRINTS" id="PR00131">
    <property type="entry name" value="GLHYDRLASE1"/>
</dbReference>
<sequence>MTALKVPPGFVWGASTSAYQIEGAAAEDGRGPSIWDIHSRIPGRTNNGDTGDVACDHYHRWPEDLALLKRLGVDAYRFSVAWPRVLPRGRGAANDKGLDFYDRVIDAVLDAGIQPWLCLYHWDLPQRLHELGGWTNRDVAGWFADYATLVARRFGDRVRHFATFNEPNVATLFGYAMTWCAPAMADRDAYFRAAHHLNLAHGAAVDVLRDHVKGARIGAIYNMQPVHPESDTAENRHAAKVLDAHWNLVYADPQILGTYPAVVAGDFEPYVQAGDMARICRPVDWFGMNHYGPIWTRADADSQLGFAWGDNPNPVPHPDIGWPIYPDAFTAELKRCAARYRLPVYVTENGMGRGADEEKVVGGRVEDPYRIAYLKLYTQAMEQAIADGVDVRGYFIWSLLDNYEWGSGYGNRFGIVHVDFASQTRTPKDSFSWYADLIQRTRKG</sequence>
<evidence type="ECO:0000256" key="1">
    <source>
        <dbReference type="ARBA" id="ARBA00000448"/>
    </source>
</evidence>
<keyword evidence="4 12" id="KW-0378">Hydrolase</keyword>
<dbReference type="NCBIfam" id="TIGR03356">
    <property type="entry name" value="BGL"/>
    <property type="match status" value="1"/>
</dbReference>
<comment type="similarity">
    <text evidence="2 12">Belongs to the glycosyl hydrolase 1 family.</text>
</comment>
<evidence type="ECO:0000313" key="14">
    <source>
        <dbReference type="Proteomes" id="UP000480684"/>
    </source>
</evidence>
<dbReference type="EC" id="3.2.1.21" evidence="3 12"/>
<proteinExistence type="inferred from homology"/>
<evidence type="ECO:0000256" key="5">
    <source>
        <dbReference type="ARBA" id="ARBA00023001"/>
    </source>
</evidence>
<dbReference type="GO" id="GO:0030245">
    <property type="term" value="P:cellulose catabolic process"/>
    <property type="evidence" value="ECO:0007669"/>
    <property type="project" value="UniProtKB-KW"/>
</dbReference>
<name>A0A7C9QUP3_9PROT</name>
<feature type="active site" description="Proton donor" evidence="9">
    <location>
        <position position="166"/>
    </location>
</feature>
<dbReference type="Proteomes" id="UP000480684">
    <property type="component" value="Unassembled WGS sequence"/>
</dbReference>
<dbReference type="Pfam" id="PF00232">
    <property type="entry name" value="Glyco_hydro_1"/>
    <property type="match status" value="1"/>
</dbReference>
<comment type="caution">
    <text evidence="13">The sequence shown here is derived from an EMBL/GenBank/DDBJ whole genome shotgun (WGS) entry which is preliminary data.</text>
</comment>
<dbReference type="EMBL" id="JAAIYP010000037">
    <property type="protein sequence ID" value="NFV80539.1"/>
    <property type="molecule type" value="Genomic_DNA"/>
</dbReference>
<dbReference type="InterPro" id="IPR033132">
    <property type="entry name" value="GH_1_N_CS"/>
</dbReference>
<evidence type="ECO:0000256" key="6">
    <source>
        <dbReference type="ARBA" id="ARBA00023277"/>
    </source>
</evidence>
<feature type="active site" description="Nucleophile" evidence="9 11">
    <location>
        <position position="348"/>
    </location>
</feature>
<dbReference type="InterPro" id="IPR017853">
    <property type="entry name" value="GH"/>
</dbReference>
<comment type="catalytic activity">
    <reaction evidence="1 12">
        <text>Hydrolysis of terminal, non-reducing beta-D-glucosyl residues with release of beta-D-glucose.</text>
        <dbReference type="EC" id="3.2.1.21"/>
    </reaction>
</comment>